<dbReference type="RefSeq" id="WP_014110862.1">
    <property type="nucleotide sequence ID" value="NC_016043.1"/>
</dbReference>
<reference key="1">
    <citation type="submission" date="2011-09" db="EMBL/GenBank/DDBJ databases">
        <title>Genomic characterization of the Taylorella genus.</title>
        <authorList>
            <person name="Hebert L."/>
            <person name="Moumen B."/>
            <person name="Pons N."/>
            <person name="Duquesne F."/>
            <person name="Breuil M.-F."/>
            <person name="Goux D."/>
            <person name="Batto J.-M."/>
            <person name="Renault P."/>
            <person name="Laugier C."/>
            <person name="Petry S."/>
        </authorList>
    </citation>
    <scope>NUCLEOTIDE SEQUENCE</scope>
    <source>
        <strain>MCE3</strain>
    </source>
</reference>
<dbReference type="KEGG" id="tas:TASI_0172"/>
<dbReference type="Pfam" id="PF04340">
    <property type="entry name" value="DUF484"/>
    <property type="match status" value="1"/>
</dbReference>
<dbReference type="InterPro" id="IPR007435">
    <property type="entry name" value="DUF484"/>
</dbReference>
<dbReference type="InterPro" id="IPR029016">
    <property type="entry name" value="GAF-like_dom_sf"/>
</dbReference>
<proteinExistence type="predicted"/>
<dbReference type="EMBL" id="CP003059">
    <property type="protein sequence ID" value="AEP35963.1"/>
    <property type="molecule type" value="Genomic_DNA"/>
</dbReference>
<organism evidence="1 2">
    <name type="scientific">Taylorella asinigenitalis (strain MCE3)</name>
    <dbReference type="NCBI Taxonomy" id="1008459"/>
    <lineage>
        <taxon>Bacteria</taxon>
        <taxon>Pseudomonadati</taxon>
        <taxon>Pseudomonadota</taxon>
        <taxon>Betaproteobacteria</taxon>
        <taxon>Burkholderiales</taxon>
        <taxon>Alcaligenaceae</taxon>
        <taxon>Taylorella</taxon>
    </lineage>
</organism>
<evidence type="ECO:0000313" key="2">
    <source>
        <dbReference type="Proteomes" id="UP000009284"/>
    </source>
</evidence>
<dbReference type="AlphaFoldDB" id="G4QDE6"/>
<sequence>MNDQKAQEIANFLSENPDFFMQYEELFISMKVPDPNGSGTISLLEKQINTLRARNSILEEGLEVLATVADDNKQINDSILQWCVQLVAEKNPHQLPLVIHTGLQKVFPELNVELKLWNLINENHPYNYKNEEVEKWAQGLEKPYLGSMVLEDIKQWWTAESGSFALIPLTYKERVVGILGFSHRSVSHFSDEMGTTFLQMIHDLVVAALSRLDQGDNEEDFPELTPV</sequence>
<protein>
    <recommendedName>
        <fullName evidence="3">DUF484 family protein</fullName>
    </recommendedName>
</protein>
<name>G4QDE6_TAYAM</name>
<dbReference type="OrthoDB" id="8525200at2"/>
<dbReference type="SUPFAM" id="SSF55781">
    <property type="entry name" value="GAF domain-like"/>
    <property type="match status" value="1"/>
</dbReference>
<evidence type="ECO:0000313" key="1">
    <source>
        <dbReference type="EMBL" id="AEP35963.1"/>
    </source>
</evidence>
<dbReference type="STRING" id="1008459.TASI_0172"/>
<dbReference type="PANTHER" id="PTHR38765">
    <property type="entry name" value="DUF484 DOMAIN-CONTAINING PROTEIN"/>
    <property type="match status" value="1"/>
</dbReference>
<dbReference type="PANTHER" id="PTHR38765:SF1">
    <property type="entry name" value="DUF484 DOMAIN-CONTAINING PROTEIN"/>
    <property type="match status" value="1"/>
</dbReference>
<dbReference type="Gene3D" id="3.30.450.40">
    <property type="match status" value="1"/>
</dbReference>
<dbReference type="Proteomes" id="UP000009284">
    <property type="component" value="Chromosome"/>
</dbReference>
<dbReference type="HOGENOM" id="CLU_073320_1_0_4"/>
<reference evidence="1 2" key="2">
    <citation type="journal article" date="2012" name="PLoS ONE">
        <title>Genomic characterization of the taylorella genus.</title>
        <authorList>
            <person name="Hebert L."/>
            <person name="Moumen B."/>
            <person name="Pons N."/>
            <person name="Duquesne F."/>
            <person name="Breuil M.F."/>
            <person name="Goux D."/>
            <person name="Batto J.M."/>
            <person name="Laugier C."/>
            <person name="Renault P."/>
            <person name="Petry S."/>
        </authorList>
    </citation>
    <scope>NUCLEOTIDE SEQUENCE [LARGE SCALE GENOMIC DNA]</scope>
    <source>
        <strain evidence="1 2">MCE3</strain>
    </source>
</reference>
<evidence type="ECO:0008006" key="3">
    <source>
        <dbReference type="Google" id="ProtNLM"/>
    </source>
</evidence>
<accession>G4QDE6</accession>
<dbReference type="eggNOG" id="COG3159">
    <property type="taxonomic scope" value="Bacteria"/>
</dbReference>
<gene>
    <name evidence="1" type="ordered locus">TASI_0172</name>
</gene>
<keyword evidence="2" id="KW-1185">Reference proteome</keyword>